<dbReference type="PIRSF" id="PIRSF035170">
    <property type="entry name" value="HD_phosphohydro"/>
    <property type="match status" value="1"/>
</dbReference>
<protein>
    <submittedName>
        <fullName evidence="1">Metal-dependent hydrolase</fullName>
    </submittedName>
</protein>
<dbReference type="GO" id="GO:0016787">
    <property type="term" value="F:hydrolase activity"/>
    <property type="evidence" value="ECO:0007669"/>
    <property type="project" value="UniProtKB-KW"/>
</dbReference>
<dbReference type="RefSeq" id="WP_049175258.1">
    <property type="nucleotide sequence ID" value="NZ_BKFK01000001.1"/>
</dbReference>
<reference evidence="1 2" key="1">
    <citation type="journal article" date="2018" name="Nat. Biotechnol.">
        <title>A standardized bacterial taxonomy based on genome phylogeny substantially revises the tree of life.</title>
        <authorList>
            <person name="Parks D.H."/>
            <person name="Chuvochina M."/>
            <person name="Waite D.W."/>
            <person name="Rinke C."/>
            <person name="Skarshewski A."/>
            <person name="Chaumeil P.A."/>
            <person name="Hugenholtz P."/>
        </authorList>
    </citation>
    <scope>NUCLEOTIDE SEQUENCE [LARGE SCALE GENOMIC DNA]</scope>
    <source>
        <strain evidence="1">UBA9669</strain>
    </source>
</reference>
<keyword evidence="1" id="KW-0378">Hydrolase</keyword>
<evidence type="ECO:0000313" key="1">
    <source>
        <dbReference type="EMBL" id="HCK30273.1"/>
    </source>
</evidence>
<dbReference type="PANTHER" id="PTHR21174">
    <property type="match status" value="1"/>
</dbReference>
<dbReference type="Gene3D" id="1.10.3210.10">
    <property type="entry name" value="Hypothetical protein af1432"/>
    <property type="match status" value="1"/>
</dbReference>
<comment type="caution">
    <text evidence="1">The sequence shown here is derived from an EMBL/GenBank/DDBJ whole genome shotgun (WGS) entry which is preliminary data.</text>
</comment>
<dbReference type="PANTHER" id="PTHR21174:SF0">
    <property type="entry name" value="HD PHOSPHOHYDROLASE FAMILY PROTEIN-RELATED"/>
    <property type="match status" value="1"/>
</dbReference>
<evidence type="ECO:0000313" key="2">
    <source>
        <dbReference type="Proteomes" id="UP000263596"/>
    </source>
</evidence>
<proteinExistence type="predicted"/>
<gene>
    <name evidence="1" type="ORF">DHW29_08815</name>
</gene>
<dbReference type="AlphaFoldDB" id="A0A3D2SMI3"/>
<dbReference type="InterPro" id="IPR009218">
    <property type="entry name" value="HD_phosphohydro"/>
</dbReference>
<dbReference type="SUPFAM" id="SSF109604">
    <property type="entry name" value="HD-domain/PDEase-like"/>
    <property type="match status" value="1"/>
</dbReference>
<accession>A0A3D2SMI3</accession>
<dbReference type="EMBL" id="DPVE01000153">
    <property type="protein sequence ID" value="HCK30273.1"/>
    <property type="molecule type" value="Genomic_DNA"/>
</dbReference>
<sequence>MWNEILHRSWLRLEQNYHFNDSQNVLNVLKQAYAESQRAYHTLQHISECLFHFEQVQDLLGDARAVELALWFHDAVYNPKASDNEECSATLFQDLLKDDLSTALLAKISQWIIATKQHLPSSDQDLNLLLDIDLAILGATSKRFIEYQQQIQCEYHWVDSEIYQHKHKQVLTHFFLQQPLYQTTFFQDHFELQAKQNLTLALAGNLK</sequence>
<name>A0A3D2SMI3_9GAMM</name>
<dbReference type="Proteomes" id="UP000263596">
    <property type="component" value="Unassembled WGS sequence"/>
</dbReference>
<organism evidence="1 2">
    <name type="scientific">Acinetobacter ursingii</name>
    <dbReference type="NCBI Taxonomy" id="108980"/>
    <lineage>
        <taxon>Bacteria</taxon>
        <taxon>Pseudomonadati</taxon>
        <taxon>Pseudomonadota</taxon>
        <taxon>Gammaproteobacteria</taxon>
        <taxon>Moraxellales</taxon>
        <taxon>Moraxellaceae</taxon>
        <taxon>Acinetobacter</taxon>
    </lineage>
</organism>